<protein>
    <recommendedName>
        <fullName evidence="3 4">Formyltetrahydrofolate deformylase</fullName>
        <ecNumber evidence="3 4">3.5.1.10</ecNumber>
    </recommendedName>
    <alternativeName>
        <fullName evidence="3">Formyl-FH(4) hydrolase</fullName>
    </alternativeName>
</protein>
<organism evidence="7 8">
    <name type="scientific">Bacteroides uniformis</name>
    <dbReference type="NCBI Taxonomy" id="820"/>
    <lineage>
        <taxon>Bacteria</taxon>
        <taxon>Pseudomonadati</taxon>
        <taxon>Bacteroidota</taxon>
        <taxon>Bacteroidia</taxon>
        <taxon>Bacteroidales</taxon>
        <taxon>Bacteroidaceae</taxon>
        <taxon>Bacteroides</taxon>
    </lineage>
</organism>
<gene>
    <name evidence="3 7" type="primary">purU</name>
    <name evidence="7" type="ORF">DXC80_16770</name>
</gene>
<dbReference type="Gene3D" id="3.40.50.170">
    <property type="entry name" value="Formyl transferase, N-terminal domain"/>
    <property type="match status" value="1"/>
</dbReference>
<dbReference type="CDD" id="cd08648">
    <property type="entry name" value="FMT_core_Formyl-FH4-Hydrolase_C"/>
    <property type="match status" value="1"/>
</dbReference>
<evidence type="ECO:0000259" key="5">
    <source>
        <dbReference type="Pfam" id="PF00551"/>
    </source>
</evidence>
<dbReference type="HAMAP" id="MF_01927">
    <property type="entry name" value="PurU"/>
    <property type="match status" value="1"/>
</dbReference>
<evidence type="ECO:0000313" key="8">
    <source>
        <dbReference type="Proteomes" id="UP000260795"/>
    </source>
</evidence>
<dbReference type="SUPFAM" id="SSF55021">
    <property type="entry name" value="ACT-like"/>
    <property type="match status" value="1"/>
</dbReference>
<dbReference type="PIRSF" id="PIRSF036480">
    <property type="entry name" value="FormyFH4_hydr"/>
    <property type="match status" value="1"/>
</dbReference>
<dbReference type="PANTHER" id="PTHR42706:SF1">
    <property type="entry name" value="FORMYLTETRAHYDROFOLATE DEFORMYLASE 2, MITOCHONDRIAL"/>
    <property type="match status" value="1"/>
</dbReference>
<dbReference type="NCBIfam" id="TIGR00655">
    <property type="entry name" value="PurU"/>
    <property type="match status" value="1"/>
</dbReference>
<evidence type="ECO:0000256" key="3">
    <source>
        <dbReference type="HAMAP-Rule" id="MF_01927"/>
    </source>
</evidence>
<dbReference type="Pfam" id="PF00551">
    <property type="entry name" value="Formyl_trans_N"/>
    <property type="match status" value="1"/>
</dbReference>
<reference evidence="7 8" key="1">
    <citation type="submission" date="2018-08" db="EMBL/GenBank/DDBJ databases">
        <title>A genome reference for cultivated species of the human gut microbiota.</title>
        <authorList>
            <person name="Zou Y."/>
            <person name="Xue W."/>
            <person name="Luo G."/>
        </authorList>
    </citation>
    <scope>NUCLEOTIDE SEQUENCE [LARGE SCALE GENOMIC DNA]</scope>
    <source>
        <strain evidence="7 8">TF08-13</strain>
    </source>
</reference>
<dbReference type="Gene3D" id="3.30.70.260">
    <property type="match status" value="1"/>
</dbReference>
<feature type="domain" description="Formyl transferase N-terminal" evidence="5">
    <location>
        <begin position="90"/>
        <end position="266"/>
    </location>
</feature>
<dbReference type="Pfam" id="PF01842">
    <property type="entry name" value="ACT"/>
    <property type="match status" value="1"/>
</dbReference>
<keyword evidence="1 3" id="KW-0554">One-carbon metabolism</keyword>
<dbReference type="InterPro" id="IPR045865">
    <property type="entry name" value="ACT-like_dom_sf"/>
</dbReference>
<feature type="active site" evidence="3">
    <location>
        <position position="229"/>
    </location>
</feature>
<evidence type="ECO:0000313" key="7">
    <source>
        <dbReference type="EMBL" id="RGL10026.1"/>
    </source>
</evidence>
<sequence>MMKTAKLLLHCPDKPGILAEVTDFITVNKGNIVYLDQYVDHVENIFFMRIEWELKDFLVPQEKIEDYFATLYAQKYGMNFRLYFSDTKPRMAIFVSKMSHCLFDLLARYTAGEWNVEIPLIISNHPDLQHVAERFGIPFHLFPITKETKEEQEKKEMELLAKHKITFIVLARYMQVISEQMINAYPNKIINIHHSFLPAFVGAKPYHAAFERGVKIIGATSHYVTTELDAGPIIEQDVVRITHKDTVQDLVNKGKDLEKIVLSRAVQKHIERKVLAYKNKTVIFN</sequence>
<dbReference type="GO" id="GO:0008864">
    <property type="term" value="F:formyltetrahydrofolate deformylase activity"/>
    <property type="evidence" value="ECO:0007669"/>
    <property type="project" value="UniProtKB-UniRule"/>
</dbReference>
<dbReference type="InterPro" id="IPR036477">
    <property type="entry name" value="Formyl_transf_N_sf"/>
</dbReference>
<dbReference type="InterPro" id="IPR002912">
    <property type="entry name" value="ACT_dom"/>
</dbReference>
<comment type="function">
    <text evidence="3">Catalyzes the hydrolysis of 10-formyltetrahydrofolate (formyl-FH4) to formate and tetrahydrofolate (FH4).</text>
</comment>
<dbReference type="AlphaFoldDB" id="A0A3E4QS46"/>
<dbReference type="RefSeq" id="WP_025833989.1">
    <property type="nucleotide sequence ID" value="NZ_QSRK01000031.1"/>
</dbReference>
<evidence type="ECO:0000256" key="2">
    <source>
        <dbReference type="ARBA" id="ARBA00022801"/>
    </source>
</evidence>
<dbReference type="EMBL" id="QSRK01000031">
    <property type="protein sequence ID" value="RGL10026.1"/>
    <property type="molecule type" value="Genomic_DNA"/>
</dbReference>
<comment type="caution">
    <text evidence="7">The sequence shown here is derived from an EMBL/GenBank/DDBJ whole genome shotgun (WGS) entry which is preliminary data.</text>
</comment>
<dbReference type="GO" id="GO:0006730">
    <property type="term" value="P:one-carbon metabolic process"/>
    <property type="evidence" value="ECO:0007669"/>
    <property type="project" value="UniProtKB-KW"/>
</dbReference>
<evidence type="ECO:0000256" key="1">
    <source>
        <dbReference type="ARBA" id="ARBA00022563"/>
    </source>
</evidence>
<dbReference type="InterPro" id="IPR004810">
    <property type="entry name" value="PurU"/>
</dbReference>
<accession>A0A3E4QS46</accession>
<dbReference type="PANTHER" id="PTHR42706">
    <property type="entry name" value="FORMYLTETRAHYDROFOLATE DEFORMYLASE"/>
    <property type="match status" value="1"/>
</dbReference>
<dbReference type="Proteomes" id="UP000260795">
    <property type="component" value="Unassembled WGS sequence"/>
</dbReference>
<dbReference type="GO" id="GO:0006189">
    <property type="term" value="P:'de novo' IMP biosynthetic process"/>
    <property type="evidence" value="ECO:0007669"/>
    <property type="project" value="UniProtKB-UniRule"/>
</dbReference>
<dbReference type="SUPFAM" id="SSF53328">
    <property type="entry name" value="Formyltransferase"/>
    <property type="match status" value="1"/>
</dbReference>
<evidence type="ECO:0000259" key="6">
    <source>
        <dbReference type="Pfam" id="PF01842"/>
    </source>
</evidence>
<comment type="pathway">
    <text evidence="3">Purine metabolism; IMP biosynthesis via de novo pathway; formate from 10-formyl-5,6,7,8-tetrahydrofolate: step 1/1.</text>
</comment>
<dbReference type="InterPro" id="IPR041729">
    <property type="entry name" value="Formyl-FH4-Hydrolase_C"/>
</dbReference>
<dbReference type="InterPro" id="IPR002376">
    <property type="entry name" value="Formyl_transf_N"/>
</dbReference>
<keyword evidence="3" id="KW-0658">Purine biosynthesis</keyword>
<dbReference type="EC" id="3.5.1.10" evidence="3 4"/>
<dbReference type="PRINTS" id="PR01575">
    <property type="entry name" value="FFH4HYDRLASE"/>
</dbReference>
<dbReference type="UniPathway" id="UPA00074">
    <property type="reaction ID" value="UER00170"/>
</dbReference>
<comment type="catalytic activity">
    <reaction evidence="3">
        <text>(6R)-10-formyltetrahydrofolate + H2O = (6S)-5,6,7,8-tetrahydrofolate + formate + H(+)</text>
        <dbReference type="Rhea" id="RHEA:19833"/>
        <dbReference type="ChEBI" id="CHEBI:15377"/>
        <dbReference type="ChEBI" id="CHEBI:15378"/>
        <dbReference type="ChEBI" id="CHEBI:15740"/>
        <dbReference type="ChEBI" id="CHEBI:57453"/>
        <dbReference type="ChEBI" id="CHEBI:195366"/>
        <dbReference type="EC" id="3.5.1.10"/>
    </reaction>
</comment>
<keyword evidence="2 3" id="KW-0378">Hydrolase</keyword>
<comment type="similarity">
    <text evidence="3">Belongs to the PurU family.</text>
</comment>
<dbReference type="InterPro" id="IPR044074">
    <property type="entry name" value="PurU_ACT"/>
</dbReference>
<name>A0A3E4QS46_BACUN</name>
<feature type="domain" description="ACT" evidence="6">
    <location>
        <begin position="7"/>
        <end position="49"/>
    </location>
</feature>
<dbReference type="NCBIfam" id="NF004684">
    <property type="entry name" value="PRK06027.1"/>
    <property type="match status" value="1"/>
</dbReference>
<dbReference type="CDD" id="cd04875">
    <property type="entry name" value="ACT_F4HF-DF"/>
    <property type="match status" value="1"/>
</dbReference>
<evidence type="ECO:0000256" key="4">
    <source>
        <dbReference type="NCBIfam" id="TIGR00655"/>
    </source>
</evidence>
<proteinExistence type="inferred from homology"/>